<protein>
    <submittedName>
        <fullName evidence="4">Spermine synthase</fullName>
    </submittedName>
</protein>
<name>U7D2M8_9BACT</name>
<dbReference type="Pfam" id="PF13432">
    <property type="entry name" value="TPR_16"/>
    <property type="match status" value="1"/>
</dbReference>
<dbReference type="PANTHER" id="PTHR11558">
    <property type="entry name" value="SPERMIDINE/SPERMINE SYNTHASE"/>
    <property type="match status" value="1"/>
</dbReference>
<dbReference type="PROSITE" id="PS50293">
    <property type="entry name" value="TPR_REGION"/>
    <property type="match status" value="1"/>
</dbReference>
<dbReference type="eggNOG" id="COG0457">
    <property type="taxonomic scope" value="Bacteria"/>
</dbReference>
<evidence type="ECO:0000256" key="1">
    <source>
        <dbReference type="ARBA" id="ARBA00023066"/>
    </source>
</evidence>
<dbReference type="Pfam" id="PF01564">
    <property type="entry name" value="Spermine_synth"/>
    <property type="match status" value="1"/>
</dbReference>
<dbReference type="PANTHER" id="PTHR11558:SF11">
    <property type="entry name" value="SPERMIDINE SYNTHASE"/>
    <property type="match status" value="1"/>
</dbReference>
<evidence type="ECO:0000256" key="2">
    <source>
        <dbReference type="PROSITE-ProRule" id="PRU00339"/>
    </source>
</evidence>
<feature type="transmembrane region" description="Helical" evidence="3">
    <location>
        <begin position="287"/>
        <end position="305"/>
    </location>
</feature>
<dbReference type="GO" id="GO:0004766">
    <property type="term" value="F:spermidine synthase activity"/>
    <property type="evidence" value="ECO:0007669"/>
    <property type="project" value="TreeGrafter"/>
</dbReference>
<feature type="transmembrane region" description="Helical" evidence="3">
    <location>
        <begin position="115"/>
        <end position="136"/>
    </location>
</feature>
<dbReference type="NCBIfam" id="NF037959">
    <property type="entry name" value="MFS_SpdSyn"/>
    <property type="match status" value="1"/>
</dbReference>
<dbReference type="GO" id="GO:0008295">
    <property type="term" value="P:spermidine biosynthetic process"/>
    <property type="evidence" value="ECO:0007669"/>
    <property type="project" value="UniProtKB-KW"/>
</dbReference>
<feature type="transmembrane region" description="Helical" evidence="3">
    <location>
        <begin position="394"/>
        <end position="411"/>
    </location>
</feature>
<dbReference type="InterPro" id="IPR019734">
    <property type="entry name" value="TPR_rpt"/>
</dbReference>
<dbReference type="Gene3D" id="3.40.50.150">
    <property type="entry name" value="Vaccinia Virus protein VP39"/>
    <property type="match status" value="1"/>
</dbReference>
<accession>U7D2M8</accession>
<keyword evidence="3" id="KW-0812">Transmembrane</keyword>
<feature type="repeat" description="TPR" evidence="2">
    <location>
        <begin position="838"/>
        <end position="871"/>
    </location>
</feature>
<dbReference type="EMBL" id="ASJR01000034">
    <property type="protein sequence ID" value="ERP30764.1"/>
    <property type="molecule type" value="Genomic_DNA"/>
</dbReference>
<proteinExistence type="predicted"/>
<reference evidence="4 5" key="1">
    <citation type="journal article" date="2013" name="Environ. Microbiol.">
        <title>Genome analysis of Chitinivibrio alkaliphilus gen. nov., sp. nov., a novel extremely haloalkaliphilic anaerobic chitinolytic bacterium from the candidate phylum Termite Group 3.</title>
        <authorList>
            <person name="Sorokin D.Y."/>
            <person name="Gumerov V.M."/>
            <person name="Rakitin A.L."/>
            <person name="Beletsky A.V."/>
            <person name="Damste J.S."/>
            <person name="Muyzer G."/>
            <person name="Mardanov A.V."/>
            <person name="Ravin N.V."/>
        </authorList>
    </citation>
    <scope>NUCLEOTIDE SEQUENCE [LARGE SCALE GENOMIC DNA]</scope>
    <source>
        <strain evidence="4 5">ACht1</strain>
    </source>
</reference>
<feature type="transmembrane region" description="Helical" evidence="3">
    <location>
        <begin position="369"/>
        <end position="388"/>
    </location>
</feature>
<feature type="transmembrane region" description="Helical" evidence="3">
    <location>
        <begin position="255"/>
        <end position="275"/>
    </location>
</feature>
<evidence type="ECO:0000313" key="5">
    <source>
        <dbReference type="Proteomes" id="UP000017148"/>
    </source>
</evidence>
<dbReference type="InterPro" id="IPR001045">
    <property type="entry name" value="Spermi_synthase"/>
</dbReference>
<dbReference type="STRING" id="1313304.CALK_2406"/>
<sequence length="925" mass="103079">MFLPLLLFVFLSGVLHISYQLTWIHMSSLLFGSTLFSFGVITALSFVGFSLGSHHFGNQGSRTKNPLGVYGRIELVIAGWALASPLIYGMMEYLFTFVYTAVSEMPVVLRGAQSLLMAGCILIPAFCMGGVVPLSVAYGSRKHSTRHAVALISGLHALGGFCGVFLTAGVFLPTLGVGYLFLLCGVVHLAFVFMLLRRDTPSAPVAPRGYFGNENHAVSGPPLLLLAVFFILGIVGITSEVLWVRFMDILIQNSVYTYATVMAVAILGFSAGNMASLLFQKKMGFRGLSILLMLLALYHGSFLFLPPEMILPFTTEQSLFSLIWLSFLLFFMPTCVMGLSFPVAVALYTQRNGGQAGVATGRILAADSLGTVVGVLGAGGVFLALWGVRGLTQGALVLSMGAALLCVVGIHPSRRIFTGGVFILVLSFLIYIHQQWETALPHGYVDTHGGRLTALYESPHSLMSVIDYRGGNRELYSNNLWQGEKQKNRQIMAAHVPMILAQDARKIALVGTGVGQTAQRFLYYPVDSLYCIDIEQDIEHIITTHFPRSWAADDRVRFFSEDGRSFFRHRRRTFDLISLEAGQVFRPGVAHLYTREFYEDLYTSLNEGGVVSQFIPLASFNYEYYQRVIQSFIEVFPHAVLWYNDAEFLLVGRKGGAFTNVESSFKETVERIPMVFRDLAYSHYGGPAVYLNQKEPFFAGFLAGPEELAAIAGDVPVLRDRRPELAYYTGRNQQHPFYLDSIQAHLAPPQSLLGEMDVAATTRIERYRQINLQEIIANILYITYTQTGDMSMLEAAYRANPLNMTILTTRIEQALEAEEFGRLAKYYQNALETAPENLQFLYMRAVSLHRNGDYQEALDAYERTLAVDESHVSAWNNAGVILEQMGEYERARSYYRQAISTEPGYRDARVNLSRLQRKMVAEEES</sequence>
<keyword evidence="5" id="KW-1185">Reference proteome</keyword>
<keyword evidence="3" id="KW-0472">Membrane</keyword>
<dbReference type="SUPFAM" id="SSF53335">
    <property type="entry name" value="S-adenosyl-L-methionine-dependent methyltransferases"/>
    <property type="match status" value="1"/>
</dbReference>
<dbReference type="Gene3D" id="1.25.40.10">
    <property type="entry name" value="Tetratricopeptide repeat domain"/>
    <property type="match status" value="1"/>
</dbReference>
<organism evidence="4 5">
    <name type="scientific">Chitinivibrio alkaliphilus ACht1</name>
    <dbReference type="NCBI Taxonomy" id="1313304"/>
    <lineage>
        <taxon>Bacteria</taxon>
        <taxon>Pseudomonadati</taxon>
        <taxon>Fibrobacterota</taxon>
        <taxon>Chitinivibrionia</taxon>
        <taxon>Chitinivibrionales</taxon>
        <taxon>Chitinivibrionaceae</taxon>
        <taxon>Chitinivibrio</taxon>
    </lineage>
</organism>
<dbReference type="InterPro" id="IPR011990">
    <property type="entry name" value="TPR-like_helical_dom_sf"/>
</dbReference>
<feature type="transmembrane region" description="Helical" evidence="3">
    <location>
        <begin position="73"/>
        <end position="95"/>
    </location>
</feature>
<gene>
    <name evidence="4" type="ORF">CALK_2406</name>
</gene>
<feature type="transmembrane region" description="Helical" evidence="3">
    <location>
        <begin position="325"/>
        <end position="348"/>
    </location>
</feature>
<evidence type="ECO:0000313" key="4">
    <source>
        <dbReference type="EMBL" id="ERP30764.1"/>
    </source>
</evidence>
<comment type="caution">
    <text evidence="4">The sequence shown here is derived from an EMBL/GenBank/DDBJ whole genome shotgun (WGS) entry which is preliminary data.</text>
</comment>
<dbReference type="SUPFAM" id="SSF48452">
    <property type="entry name" value="TPR-like"/>
    <property type="match status" value="1"/>
</dbReference>
<feature type="transmembrane region" description="Helical" evidence="3">
    <location>
        <begin position="177"/>
        <end position="196"/>
    </location>
</feature>
<feature type="transmembrane region" description="Helical" evidence="3">
    <location>
        <begin position="416"/>
        <end position="433"/>
    </location>
</feature>
<feature type="transmembrane region" description="Helical" evidence="3">
    <location>
        <begin position="223"/>
        <end position="243"/>
    </location>
</feature>
<keyword evidence="3" id="KW-1133">Transmembrane helix</keyword>
<dbReference type="eggNOG" id="COG4262">
    <property type="taxonomic scope" value="Bacteria"/>
</dbReference>
<dbReference type="AlphaFoldDB" id="U7D2M8"/>
<keyword evidence="2" id="KW-0802">TPR repeat</keyword>
<feature type="repeat" description="TPR" evidence="2">
    <location>
        <begin position="872"/>
        <end position="905"/>
    </location>
</feature>
<dbReference type="SMART" id="SM00028">
    <property type="entry name" value="TPR"/>
    <property type="match status" value="2"/>
</dbReference>
<dbReference type="Proteomes" id="UP000017148">
    <property type="component" value="Unassembled WGS sequence"/>
</dbReference>
<dbReference type="GO" id="GO:0005829">
    <property type="term" value="C:cytosol"/>
    <property type="evidence" value="ECO:0007669"/>
    <property type="project" value="TreeGrafter"/>
</dbReference>
<evidence type="ECO:0000256" key="3">
    <source>
        <dbReference type="SAM" id="Phobius"/>
    </source>
</evidence>
<dbReference type="PROSITE" id="PS50005">
    <property type="entry name" value="TPR"/>
    <property type="match status" value="2"/>
</dbReference>
<feature type="transmembrane region" description="Helical" evidence="3">
    <location>
        <begin position="30"/>
        <end position="52"/>
    </location>
</feature>
<dbReference type="InterPro" id="IPR029063">
    <property type="entry name" value="SAM-dependent_MTases_sf"/>
</dbReference>
<feature type="transmembrane region" description="Helical" evidence="3">
    <location>
        <begin position="148"/>
        <end position="171"/>
    </location>
</feature>
<keyword evidence="1" id="KW-0745">Spermidine biosynthesis</keyword>